<dbReference type="PANTHER" id="PTHR43244">
    <property type="match status" value="1"/>
</dbReference>
<accession>A0A0U1DPW0</accession>
<dbReference type="Gene3D" id="3.20.20.30">
    <property type="entry name" value="Luciferase-like domain"/>
    <property type="match status" value="1"/>
</dbReference>
<protein>
    <submittedName>
        <fullName evidence="3">Luciferase family protein</fullName>
    </submittedName>
</protein>
<dbReference type="InterPro" id="IPR019945">
    <property type="entry name" value="F420_G6P_DH-rel"/>
</dbReference>
<organism evidence="3 4">
    <name type="scientific">Mycobacterium europaeum</name>
    <dbReference type="NCBI Taxonomy" id="761804"/>
    <lineage>
        <taxon>Bacteria</taxon>
        <taxon>Bacillati</taxon>
        <taxon>Actinomycetota</taxon>
        <taxon>Actinomycetes</taxon>
        <taxon>Mycobacteriales</taxon>
        <taxon>Mycobacteriaceae</taxon>
        <taxon>Mycobacterium</taxon>
        <taxon>Mycobacterium simiae complex</taxon>
    </lineage>
</organism>
<dbReference type="CDD" id="cd01097">
    <property type="entry name" value="Tetrahydromethanopterin_reductase"/>
    <property type="match status" value="1"/>
</dbReference>
<evidence type="ECO:0000256" key="1">
    <source>
        <dbReference type="ARBA" id="ARBA00023002"/>
    </source>
</evidence>
<keyword evidence="1" id="KW-0560">Oxidoreductase</keyword>
<gene>
    <name evidence="3" type="ORF">BN000_04972</name>
</gene>
<dbReference type="InterPro" id="IPR050564">
    <property type="entry name" value="F420-G6PD/mer"/>
</dbReference>
<dbReference type="PANTHER" id="PTHR43244:SF1">
    <property type="entry name" value="5,10-METHYLENETETRAHYDROMETHANOPTERIN REDUCTASE"/>
    <property type="match status" value="1"/>
</dbReference>
<dbReference type="AlphaFoldDB" id="A0A0U1DPW0"/>
<proteinExistence type="predicted"/>
<dbReference type="RefSeq" id="WP_090422937.1">
    <property type="nucleotide sequence ID" value="NZ_CTEC01000002.1"/>
</dbReference>
<keyword evidence="4" id="KW-1185">Reference proteome</keyword>
<dbReference type="InterPro" id="IPR011251">
    <property type="entry name" value="Luciferase-like_dom"/>
</dbReference>
<evidence type="ECO:0000313" key="3">
    <source>
        <dbReference type="EMBL" id="CQD20625.1"/>
    </source>
</evidence>
<sequence>MTKIGYFLSSEQYGPKELVDQAKRAQAAGFDALWISDHFHPWNDEQGQSPFVWGVIGALSEATSLPVSTAVTCPTIRTHPAIIAQASATAAVQLDGRFVLGVGSGEALNEHILGDPWPSVGVRQEMLEEAVDVIRLLHRGDEVSHHGKHYEVQEARIYTRPERPVPIYVSGFGPQGAELAGRIGDGFVLVTPEADLVKAFREAGGGDKPVQAGMKVSWDNDADAALTTAHRLWGNDALPGQSAQTLPRPKDFAALMSLVTPEQVAEAVVCGPDPDVHVARVRKYLDADIDEVYVQQIGPDKDGFFAAWERDVLPQVRG</sequence>
<reference evidence="4" key="1">
    <citation type="submission" date="2015-03" db="EMBL/GenBank/DDBJ databases">
        <authorList>
            <person name="Urmite Genomes"/>
        </authorList>
    </citation>
    <scope>NUCLEOTIDE SEQUENCE [LARGE SCALE GENOMIC DNA]</scope>
    <source>
        <strain evidence="4">CSUR P1344</strain>
    </source>
</reference>
<dbReference type="Proteomes" id="UP000199601">
    <property type="component" value="Unassembled WGS sequence"/>
</dbReference>
<dbReference type="InterPro" id="IPR036661">
    <property type="entry name" value="Luciferase-like_sf"/>
</dbReference>
<evidence type="ECO:0000313" key="4">
    <source>
        <dbReference type="Proteomes" id="UP000199601"/>
    </source>
</evidence>
<dbReference type="NCBIfam" id="TIGR03557">
    <property type="entry name" value="F420_G6P_family"/>
    <property type="match status" value="1"/>
</dbReference>
<dbReference type="EMBL" id="CTEC01000002">
    <property type="protein sequence ID" value="CQD20625.1"/>
    <property type="molecule type" value="Genomic_DNA"/>
</dbReference>
<dbReference type="Pfam" id="PF00296">
    <property type="entry name" value="Bac_luciferase"/>
    <property type="match status" value="1"/>
</dbReference>
<evidence type="ECO:0000259" key="2">
    <source>
        <dbReference type="Pfam" id="PF00296"/>
    </source>
</evidence>
<feature type="domain" description="Luciferase-like" evidence="2">
    <location>
        <begin position="4"/>
        <end position="287"/>
    </location>
</feature>
<name>A0A0U1DPW0_9MYCO</name>
<dbReference type="GO" id="GO:0016705">
    <property type="term" value="F:oxidoreductase activity, acting on paired donors, with incorporation or reduction of molecular oxygen"/>
    <property type="evidence" value="ECO:0007669"/>
    <property type="project" value="InterPro"/>
</dbReference>
<dbReference type="SUPFAM" id="SSF51679">
    <property type="entry name" value="Bacterial luciferase-like"/>
    <property type="match status" value="1"/>
</dbReference>